<evidence type="ECO:0000256" key="6">
    <source>
        <dbReference type="SAM" id="Phobius"/>
    </source>
</evidence>
<evidence type="ECO:0000256" key="1">
    <source>
        <dbReference type="ARBA" id="ARBA00004141"/>
    </source>
</evidence>
<comment type="subcellular location">
    <subcellularLocation>
        <location evidence="1">Membrane</location>
        <topology evidence="1">Multi-pass membrane protein</topology>
    </subcellularLocation>
</comment>
<keyword evidence="3 6" id="KW-0812">Transmembrane</keyword>
<evidence type="ECO:0000256" key="4">
    <source>
        <dbReference type="ARBA" id="ARBA00022989"/>
    </source>
</evidence>
<dbReference type="EMBL" id="FUYQ01000012">
    <property type="protein sequence ID" value="SKB58463.1"/>
    <property type="molecule type" value="Genomic_DNA"/>
</dbReference>
<feature type="transmembrane region" description="Helical" evidence="6">
    <location>
        <begin position="189"/>
        <end position="211"/>
    </location>
</feature>
<evidence type="ECO:0000313" key="8">
    <source>
        <dbReference type="Proteomes" id="UP000190852"/>
    </source>
</evidence>
<dbReference type="Pfam" id="PF03649">
    <property type="entry name" value="UPF0014"/>
    <property type="match status" value="1"/>
</dbReference>
<feature type="transmembrane region" description="Helical" evidence="6">
    <location>
        <begin position="64"/>
        <end position="82"/>
    </location>
</feature>
<feature type="transmembrane region" description="Helical" evidence="6">
    <location>
        <begin position="91"/>
        <end position="114"/>
    </location>
</feature>
<dbReference type="GO" id="GO:0005886">
    <property type="term" value="C:plasma membrane"/>
    <property type="evidence" value="ECO:0007669"/>
    <property type="project" value="TreeGrafter"/>
</dbReference>
<evidence type="ECO:0000256" key="2">
    <source>
        <dbReference type="ARBA" id="ARBA00005268"/>
    </source>
</evidence>
<feature type="transmembrane region" description="Helical" evidence="6">
    <location>
        <begin position="126"/>
        <end position="146"/>
    </location>
</feature>
<dbReference type="PANTHER" id="PTHR30028:SF0">
    <property type="entry name" value="PROTEIN ALUMINUM SENSITIVE 3"/>
    <property type="match status" value="1"/>
</dbReference>
<dbReference type="Proteomes" id="UP000190852">
    <property type="component" value="Unassembled WGS sequence"/>
</dbReference>
<comment type="similarity">
    <text evidence="2">Belongs to the UPF0014 family.</text>
</comment>
<keyword evidence="4 6" id="KW-1133">Transmembrane helix</keyword>
<feature type="transmembrane region" description="Helical" evidence="6">
    <location>
        <begin position="223"/>
        <end position="243"/>
    </location>
</feature>
<keyword evidence="5 6" id="KW-0472">Membrane</keyword>
<accession>A0A1T5CGJ9</accession>
<evidence type="ECO:0000313" key="7">
    <source>
        <dbReference type="EMBL" id="SKB58463.1"/>
    </source>
</evidence>
<dbReference type="PANTHER" id="PTHR30028">
    <property type="entry name" value="UPF0014 INNER MEMBRANE PROTEIN YBBM-RELATED"/>
    <property type="match status" value="1"/>
</dbReference>
<feature type="transmembrane region" description="Helical" evidence="6">
    <location>
        <begin position="6"/>
        <end position="28"/>
    </location>
</feature>
<evidence type="ECO:0000256" key="3">
    <source>
        <dbReference type="ARBA" id="ARBA00022692"/>
    </source>
</evidence>
<dbReference type="RefSeq" id="WP_079683402.1">
    <property type="nucleotide sequence ID" value="NZ_FUYQ01000012.1"/>
</dbReference>
<gene>
    <name evidence="7" type="ORF">SAMN05660349_01873</name>
</gene>
<evidence type="ECO:0000256" key="5">
    <source>
        <dbReference type="ARBA" id="ARBA00023136"/>
    </source>
</evidence>
<keyword evidence="8" id="KW-1185">Reference proteome</keyword>
<dbReference type="AlphaFoldDB" id="A0A1T5CGJ9"/>
<proteinExistence type="inferred from homology"/>
<reference evidence="8" key="1">
    <citation type="submission" date="2017-02" db="EMBL/GenBank/DDBJ databases">
        <authorList>
            <person name="Varghese N."/>
            <person name="Submissions S."/>
        </authorList>
    </citation>
    <scope>NUCLEOTIDE SEQUENCE [LARGE SCALE GENOMIC DNA]</scope>
    <source>
        <strain evidence="8">DSM 24967</strain>
    </source>
</reference>
<protein>
    <submittedName>
        <fullName evidence="7">Putative ABC transport system permease protein</fullName>
    </submittedName>
</protein>
<dbReference type="InterPro" id="IPR005226">
    <property type="entry name" value="UPF0014_fam"/>
</dbReference>
<sequence>MGAQDISWINLISGYLLLIIPILIFTYYKTGLIKDTLWAVGRMTIQLLMVGTYLEFIFTLNSWVINLVWVLIMIAVTAFTVIDRAQLSRKLFLLPVFASVLISLSVVDLYLLGIVLKLDFIFDARYFIPITGMLIGNTLADMVVSLNNFYKGIRKQQTTYRFALANGASRTEALALFMREAIRVTMNRSIATIAVMGLVSLPGMMTGQILGGSSPSVAIKYQILIMLTIFVSSLITNVLTLLFSCRKAFDSMGNLRKEVIR</sequence>
<organism evidence="7 8">
    <name type="scientific">Parabacteroides chartae</name>
    <dbReference type="NCBI Taxonomy" id="1037355"/>
    <lineage>
        <taxon>Bacteria</taxon>
        <taxon>Pseudomonadati</taxon>
        <taxon>Bacteroidota</taxon>
        <taxon>Bacteroidia</taxon>
        <taxon>Bacteroidales</taxon>
        <taxon>Tannerellaceae</taxon>
        <taxon>Parabacteroides</taxon>
    </lineage>
</organism>
<name>A0A1T5CGJ9_9BACT</name>